<feature type="domain" description="DUF2059" evidence="2">
    <location>
        <begin position="134"/>
        <end position="191"/>
    </location>
</feature>
<proteinExistence type="predicted"/>
<organism evidence="3 4">
    <name type="scientific">Croceicoccus mobilis</name>
    <dbReference type="NCBI Taxonomy" id="1703339"/>
    <lineage>
        <taxon>Bacteria</taxon>
        <taxon>Pseudomonadati</taxon>
        <taxon>Pseudomonadota</taxon>
        <taxon>Alphaproteobacteria</taxon>
        <taxon>Sphingomonadales</taxon>
        <taxon>Erythrobacteraceae</taxon>
        <taxon>Croceicoccus</taxon>
    </lineage>
</organism>
<dbReference type="OrthoDB" id="7409988at2"/>
<dbReference type="EMBL" id="BMIP01000001">
    <property type="protein sequence ID" value="GGD59049.1"/>
    <property type="molecule type" value="Genomic_DNA"/>
</dbReference>
<accession>A0A916YS72</accession>
<name>A0A916YS72_9SPHN</name>
<evidence type="ECO:0000313" key="3">
    <source>
        <dbReference type="EMBL" id="GGD59049.1"/>
    </source>
</evidence>
<sequence>MKFAITSAALAAAVIAMPAAAQEATPDAGPDAATVAQAREAAAHILPDGTYARMMEGTFEQLMDQIMASVMDMPMGDLAAMGGIAPEEMAGIETGTMREMMAIIDPHYEERQKISIRIMMEDMVGLMTQMEPAMREGLGDAYANRFSADELAQLNAFFDTPVGRKYAANSLSIFMDPAFMSKTQEMMPQLMKAMPGIVEQMQEATADLPPARSIDELSDEEREKLAAVMGRAVDAED</sequence>
<dbReference type="InterPro" id="IPR018637">
    <property type="entry name" value="DUF2059"/>
</dbReference>
<feature type="chain" id="PRO_5036734644" description="DUF2059 domain-containing protein" evidence="1">
    <location>
        <begin position="22"/>
        <end position="237"/>
    </location>
</feature>
<protein>
    <recommendedName>
        <fullName evidence="2">DUF2059 domain-containing protein</fullName>
    </recommendedName>
</protein>
<gene>
    <name evidence="3" type="ORF">GCM10010990_05420</name>
</gene>
<keyword evidence="1" id="KW-0732">Signal</keyword>
<comment type="caution">
    <text evidence="3">The sequence shown here is derived from an EMBL/GenBank/DDBJ whole genome shotgun (WGS) entry which is preliminary data.</text>
</comment>
<evidence type="ECO:0000313" key="4">
    <source>
        <dbReference type="Proteomes" id="UP000612349"/>
    </source>
</evidence>
<feature type="signal peptide" evidence="1">
    <location>
        <begin position="1"/>
        <end position="21"/>
    </location>
</feature>
<reference evidence="3" key="2">
    <citation type="submission" date="2020-09" db="EMBL/GenBank/DDBJ databases">
        <authorList>
            <person name="Sun Q."/>
            <person name="Zhou Y."/>
        </authorList>
    </citation>
    <scope>NUCLEOTIDE SEQUENCE</scope>
    <source>
        <strain evidence="3">CGMCC 1.15360</strain>
    </source>
</reference>
<dbReference type="Proteomes" id="UP000612349">
    <property type="component" value="Unassembled WGS sequence"/>
</dbReference>
<keyword evidence="4" id="KW-1185">Reference proteome</keyword>
<dbReference type="Pfam" id="PF09832">
    <property type="entry name" value="DUF2059"/>
    <property type="match status" value="1"/>
</dbReference>
<reference evidence="3" key="1">
    <citation type="journal article" date="2014" name="Int. J. Syst. Evol. Microbiol.">
        <title>Complete genome sequence of Corynebacterium casei LMG S-19264T (=DSM 44701T), isolated from a smear-ripened cheese.</title>
        <authorList>
            <consortium name="US DOE Joint Genome Institute (JGI-PGF)"/>
            <person name="Walter F."/>
            <person name="Albersmeier A."/>
            <person name="Kalinowski J."/>
            <person name="Ruckert C."/>
        </authorList>
    </citation>
    <scope>NUCLEOTIDE SEQUENCE</scope>
    <source>
        <strain evidence="3">CGMCC 1.15360</strain>
    </source>
</reference>
<dbReference type="AlphaFoldDB" id="A0A916YS72"/>
<evidence type="ECO:0000259" key="2">
    <source>
        <dbReference type="Pfam" id="PF09832"/>
    </source>
</evidence>
<dbReference type="RefSeq" id="WP_066773067.1">
    <property type="nucleotide sequence ID" value="NZ_BMIP01000001.1"/>
</dbReference>
<evidence type="ECO:0000256" key="1">
    <source>
        <dbReference type="SAM" id="SignalP"/>
    </source>
</evidence>